<dbReference type="PROSITE" id="PS50994">
    <property type="entry name" value="INTEGRASE"/>
    <property type="match status" value="1"/>
</dbReference>
<dbReference type="SUPFAM" id="SSF53098">
    <property type="entry name" value="Ribonuclease H-like"/>
    <property type="match status" value="1"/>
</dbReference>
<evidence type="ECO:0000259" key="1">
    <source>
        <dbReference type="PROSITE" id="PS50994"/>
    </source>
</evidence>
<dbReference type="STRING" id="405671.SAMN05421827_1551"/>
<accession>A0A1G8EUK1</accession>
<dbReference type="InterPro" id="IPR036397">
    <property type="entry name" value="RNaseH_sf"/>
</dbReference>
<dbReference type="NCBIfam" id="NF033516">
    <property type="entry name" value="transpos_IS3"/>
    <property type="match status" value="1"/>
</dbReference>
<dbReference type="InterPro" id="IPR012337">
    <property type="entry name" value="RNaseH-like_sf"/>
</dbReference>
<dbReference type="Pfam" id="PF00665">
    <property type="entry name" value="rve"/>
    <property type="match status" value="1"/>
</dbReference>
<dbReference type="RefSeq" id="WP_090505226.1">
    <property type="nucleotide sequence ID" value="NZ_FNCH01000055.1"/>
</dbReference>
<dbReference type="InterPro" id="IPR048020">
    <property type="entry name" value="Transpos_IS3"/>
</dbReference>
<evidence type="ECO:0000313" key="3">
    <source>
        <dbReference type="Proteomes" id="UP000199643"/>
    </source>
</evidence>
<feature type="domain" description="Integrase catalytic" evidence="1">
    <location>
        <begin position="120"/>
        <end position="285"/>
    </location>
</feature>
<sequence length="306" mass="35714">MAELRGTRRYYSIDNLCWAFGYTRQAWYNHVKRSELQSFQEHIVLQRIKEIRNDLPKTGCIKLYKELNNGFLQTLGIAMGRDAVFELVRENGMLIKTRKRYAVTTNSFHRYRIHPDLVQRRHAERAEEIWVSDITYITTMSGFTYLSLITDAYSRKIVGHYLSTNLKASGCLKALDKAVLSRLYPESKLIHHSDRGTQYCCDDYVGQLKKKEIRISMTQTGSPYDNAIAERVNGILKTEFDLYQTFKSYSQASAAIDHAIYKYNNLRLHASCNYLTPENTHNEQKVNQNKINQTHVNKYQEENITL</sequence>
<organism evidence="2 3">
    <name type="scientific">Pedobacter terrae</name>
    <dbReference type="NCBI Taxonomy" id="405671"/>
    <lineage>
        <taxon>Bacteria</taxon>
        <taxon>Pseudomonadati</taxon>
        <taxon>Bacteroidota</taxon>
        <taxon>Sphingobacteriia</taxon>
        <taxon>Sphingobacteriales</taxon>
        <taxon>Sphingobacteriaceae</taxon>
        <taxon>Pedobacter</taxon>
    </lineage>
</organism>
<protein>
    <submittedName>
        <fullName evidence="2">Transposase InsO and inactivated derivatives</fullName>
    </submittedName>
</protein>
<dbReference type="PANTHER" id="PTHR46889:SF5">
    <property type="entry name" value="INTEGRASE PROTEIN"/>
    <property type="match status" value="1"/>
</dbReference>
<dbReference type="GO" id="GO:0015074">
    <property type="term" value="P:DNA integration"/>
    <property type="evidence" value="ECO:0007669"/>
    <property type="project" value="InterPro"/>
</dbReference>
<dbReference type="GO" id="GO:0003676">
    <property type="term" value="F:nucleic acid binding"/>
    <property type="evidence" value="ECO:0007669"/>
    <property type="project" value="InterPro"/>
</dbReference>
<evidence type="ECO:0000313" key="2">
    <source>
        <dbReference type="EMBL" id="SDH73602.1"/>
    </source>
</evidence>
<dbReference type="PANTHER" id="PTHR46889">
    <property type="entry name" value="TRANSPOSASE INSF FOR INSERTION SEQUENCE IS3B-RELATED"/>
    <property type="match status" value="1"/>
</dbReference>
<dbReference type="Gene3D" id="3.30.420.10">
    <property type="entry name" value="Ribonuclease H-like superfamily/Ribonuclease H"/>
    <property type="match status" value="1"/>
</dbReference>
<keyword evidence="3" id="KW-1185">Reference proteome</keyword>
<gene>
    <name evidence="2" type="ORF">SAMN05421827_1551</name>
</gene>
<dbReference type="Pfam" id="PF13333">
    <property type="entry name" value="rve_2"/>
    <property type="match status" value="1"/>
</dbReference>
<dbReference type="InterPro" id="IPR050900">
    <property type="entry name" value="Transposase_IS3/IS150/IS904"/>
</dbReference>
<dbReference type="Proteomes" id="UP000199643">
    <property type="component" value="Unassembled WGS sequence"/>
</dbReference>
<proteinExistence type="predicted"/>
<dbReference type="InterPro" id="IPR001584">
    <property type="entry name" value="Integrase_cat-core"/>
</dbReference>
<dbReference type="EMBL" id="FNCH01000055">
    <property type="protein sequence ID" value="SDH73602.1"/>
    <property type="molecule type" value="Genomic_DNA"/>
</dbReference>
<dbReference type="AlphaFoldDB" id="A0A1G8EUK1"/>
<name>A0A1G8EUK1_9SPHI</name>
<reference evidence="3" key="1">
    <citation type="submission" date="2016-10" db="EMBL/GenBank/DDBJ databases">
        <authorList>
            <person name="Varghese N."/>
            <person name="Submissions S."/>
        </authorList>
    </citation>
    <scope>NUCLEOTIDE SEQUENCE [LARGE SCALE GENOMIC DNA]</scope>
    <source>
        <strain evidence="3">DSM 17933</strain>
    </source>
</reference>